<dbReference type="SUPFAM" id="SSF103473">
    <property type="entry name" value="MFS general substrate transporter"/>
    <property type="match status" value="1"/>
</dbReference>
<keyword evidence="2 4" id="KW-1133">Transmembrane helix</keyword>
<sequence length="446" mass="48897">MASTGVLSIPNIRWFISFRVFFNARFYYPVFTILFLDIGLTLKDFFLLNVLWAASIVLLEVPSGAFADTFGRRNLVRLAGLCMVVELAIIAFVPLDHYWLLLMAFAVNRIISGAAEAFASGADEALAYDSLKALGREKEWPSVLDLLMRIQSAGFLAGMLIGAAVYDHTFVNHALQLVGLPGELTAETTLRFPLYLTLATSLITLFSAWQLVEPPVESSVDNAPPSPRAAFKLVGLTGKWILTTQIVLVLIVASVCFDSLVRVGLTINSEYYRMIGLPEAALGIMGAIGGLMGLFIPILARRLVERKSALTNFSLLAIIILISMIGQALLIPWWGVIPAMGIGVAMFLLNFFMSHYLNAAVTDSRRRATVLSFRSLANNVAYGLAGLAFFALTSGLQTDSVDGTLTAMEKAEQGDWVFAQLLHTFPMLFLVSVIALSWFAHTRLRR</sequence>
<organism evidence="5 6">
    <name type="scientific">Cerasicoccus arenae</name>
    <dbReference type="NCBI Taxonomy" id="424488"/>
    <lineage>
        <taxon>Bacteria</taxon>
        <taxon>Pseudomonadati</taxon>
        <taxon>Verrucomicrobiota</taxon>
        <taxon>Opitutia</taxon>
        <taxon>Puniceicoccales</taxon>
        <taxon>Cerasicoccaceae</taxon>
        <taxon>Cerasicoccus</taxon>
    </lineage>
</organism>
<protein>
    <recommendedName>
        <fullName evidence="7">MFS transporter</fullName>
    </recommendedName>
</protein>
<evidence type="ECO:0000256" key="2">
    <source>
        <dbReference type="ARBA" id="ARBA00022989"/>
    </source>
</evidence>
<evidence type="ECO:0000256" key="4">
    <source>
        <dbReference type="SAM" id="Phobius"/>
    </source>
</evidence>
<reference evidence="5" key="1">
    <citation type="journal article" date="2014" name="Int. J. Syst. Evol. Microbiol.">
        <title>Complete genome sequence of Corynebacterium casei LMG S-19264T (=DSM 44701T), isolated from a smear-ripened cheese.</title>
        <authorList>
            <consortium name="US DOE Joint Genome Institute (JGI-PGF)"/>
            <person name="Walter F."/>
            <person name="Albersmeier A."/>
            <person name="Kalinowski J."/>
            <person name="Ruckert C."/>
        </authorList>
    </citation>
    <scope>NUCLEOTIDE SEQUENCE</scope>
    <source>
        <strain evidence="5">KCTC 12870</strain>
    </source>
</reference>
<gene>
    <name evidence="5" type="ORF">GCM10007047_12560</name>
</gene>
<keyword evidence="3 4" id="KW-0472">Membrane</keyword>
<dbReference type="RefSeq" id="WP_189513058.1">
    <property type="nucleotide sequence ID" value="NZ_BMXG01000006.1"/>
</dbReference>
<feature type="transmembrane region" description="Helical" evidence="4">
    <location>
        <begin position="417"/>
        <end position="440"/>
    </location>
</feature>
<dbReference type="InterPro" id="IPR011701">
    <property type="entry name" value="MFS"/>
</dbReference>
<feature type="transmembrane region" description="Helical" evidence="4">
    <location>
        <begin position="280"/>
        <end position="300"/>
    </location>
</feature>
<feature type="transmembrane region" description="Helical" evidence="4">
    <location>
        <begin position="340"/>
        <end position="359"/>
    </location>
</feature>
<reference evidence="5" key="2">
    <citation type="submission" date="2020-09" db="EMBL/GenBank/DDBJ databases">
        <authorList>
            <person name="Sun Q."/>
            <person name="Kim S."/>
        </authorList>
    </citation>
    <scope>NUCLEOTIDE SEQUENCE</scope>
    <source>
        <strain evidence="5">KCTC 12870</strain>
    </source>
</reference>
<feature type="transmembrane region" description="Helical" evidence="4">
    <location>
        <begin position="74"/>
        <end position="93"/>
    </location>
</feature>
<dbReference type="Gene3D" id="1.20.1250.20">
    <property type="entry name" value="MFS general substrate transporter like domains"/>
    <property type="match status" value="1"/>
</dbReference>
<evidence type="ECO:0000256" key="1">
    <source>
        <dbReference type="ARBA" id="ARBA00022692"/>
    </source>
</evidence>
<dbReference type="EMBL" id="BMXG01000006">
    <property type="protein sequence ID" value="GHB98072.1"/>
    <property type="molecule type" value="Genomic_DNA"/>
</dbReference>
<evidence type="ECO:0000313" key="6">
    <source>
        <dbReference type="Proteomes" id="UP000642829"/>
    </source>
</evidence>
<feature type="transmembrane region" description="Helical" evidence="4">
    <location>
        <begin position="46"/>
        <end position="67"/>
    </location>
</feature>
<evidence type="ECO:0000256" key="3">
    <source>
        <dbReference type="ARBA" id="ARBA00023136"/>
    </source>
</evidence>
<feature type="transmembrane region" description="Helical" evidence="4">
    <location>
        <begin position="143"/>
        <end position="166"/>
    </location>
</feature>
<dbReference type="Proteomes" id="UP000642829">
    <property type="component" value="Unassembled WGS sequence"/>
</dbReference>
<dbReference type="InterPro" id="IPR053160">
    <property type="entry name" value="MFS_DHA3_Transporter"/>
</dbReference>
<feature type="transmembrane region" description="Helical" evidence="4">
    <location>
        <begin position="380"/>
        <end position="397"/>
    </location>
</feature>
<keyword evidence="6" id="KW-1185">Reference proteome</keyword>
<dbReference type="AlphaFoldDB" id="A0A8J3GED4"/>
<feature type="transmembrane region" description="Helical" evidence="4">
    <location>
        <begin position="20"/>
        <end position="40"/>
    </location>
</feature>
<dbReference type="InterPro" id="IPR036259">
    <property type="entry name" value="MFS_trans_sf"/>
</dbReference>
<accession>A0A8J3GED4</accession>
<evidence type="ECO:0008006" key="7">
    <source>
        <dbReference type="Google" id="ProtNLM"/>
    </source>
</evidence>
<feature type="transmembrane region" description="Helical" evidence="4">
    <location>
        <begin position="312"/>
        <end position="334"/>
    </location>
</feature>
<proteinExistence type="predicted"/>
<dbReference type="GO" id="GO:0022857">
    <property type="term" value="F:transmembrane transporter activity"/>
    <property type="evidence" value="ECO:0007669"/>
    <property type="project" value="InterPro"/>
</dbReference>
<comment type="caution">
    <text evidence="5">The sequence shown here is derived from an EMBL/GenBank/DDBJ whole genome shotgun (WGS) entry which is preliminary data.</text>
</comment>
<feature type="transmembrane region" description="Helical" evidence="4">
    <location>
        <begin position="233"/>
        <end position="260"/>
    </location>
</feature>
<evidence type="ECO:0000313" key="5">
    <source>
        <dbReference type="EMBL" id="GHB98072.1"/>
    </source>
</evidence>
<dbReference type="Pfam" id="PF07690">
    <property type="entry name" value="MFS_1"/>
    <property type="match status" value="1"/>
</dbReference>
<dbReference type="PANTHER" id="PTHR23530">
    <property type="entry name" value="TRANSPORT PROTEIN-RELATED"/>
    <property type="match status" value="1"/>
</dbReference>
<keyword evidence="1 4" id="KW-0812">Transmembrane</keyword>
<name>A0A8J3GED4_9BACT</name>
<dbReference type="PANTHER" id="PTHR23530:SF1">
    <property type="entry name" value="PERMEASE, MAJOR FACILITATOR SUPERFAMILY-RELATED"/>
    <property type="match status" value="1"/>
</dbReference>